<keyword evidence="10" id="KW-1185">Reference proteome</keyword>
<dbReference type="PROSITE" id="PS50157">
    <property type="entry name" value="ZINC_FINGER_C2H2_2"/>
    <property type="match status" value="1"/>
</dbReference>
<name>A0A183T788_SCHSO</name>
<dbReference type="OrthoDB" id="10508556at2759"/>
<keyword evidence="5" id="KW-0862">Zinc</keyword>
<evidence type="ECO:0000256" key="7">
    <source>
        <dbReference type="PROSITE-ProRule" id="PRU00042"/>
    </source>
</evidence>
<dbReference type="GO" id="GO:0008270">
    <property type="term" value="F:zinc ion binding"/>
    <property type="evidence" value="ECO:0007669"/>
    <property type="project" value="UniProtKB-KW"/>
</dbReference>
<dbReference type="SMART" id="SM00355">
    <property type="entry name" value="ZnF_C2H2"/>
    <property type="match status" value="5"/>
</dbReference>
<dbReference type="InterPro" id="IPR003604">
    <property type="entry name" value="Matrin/U1-like-C_Znf_C2H2"/>
</dbReference>
<dbReference type="Pfam" id="PF12874">
    <property type="entry name" value="zf-met"/>
    <property type="match status" value="3"/>
</dbReference>
<evidence type="ECO:0000259" key="8">
    <source>
        <dbReference type="PROSITE" id="PS50157"/>
    </source>
</evidence>
<evidence type="ECO:0000313" key="9">
    <source>
        <dbReference type="EMBL" id="VDL98721.1"/>
    </source>
</evidence>
<dbReference type="Proteomes" id="UP000275846">
    <property type="component" value="Unassembled WGS sequence"/>
</dbReference>
<evidence type="ECO:0000256" key="1">
    <source>
        <dbReference type="ARBA" id="ARBA00004123"/>
    </source>
</evidence>
<dbReference type="InterPro" id="IPR013087">
    <property type="entry name" value="Znf_C2H2_type"/>
</dbReference>
<protein>
    <submittedName>
        <fullName evidence="11">C2H2-type domain-containing protein</fullName>
    </submittedName>
</protein>
<dbReference type="SUPFAM" id="SSF57667">
    <property type="entry name" value="beta-beta-alpha zinc fingers"/>
    <property type="match status" value="4"/>
</dbReference>
<keyword evidence="2" id="KW-0479">Metal-binding</keyword>
<dbReference type="GO" id="GO:0003676">
    <property type="term" value="F:nucleic acid binding"/>
    <property type="evidence" value="ECO:0007669"/>
    <property type="project" value="InterPro"/>
</dbReference>
<dbReference type="Gene3D" id="3.30.160.60">
    <property type="entry name" value="Classic Zinc Finger"/>
    <property type="match status" value="3"/>
</dbReference>
<dbReference type="AlphaFoldDB" id="A0A183T788"/>
<keyword evidence="4 7" id="KW-0863">Zinc-finger</keyword>
<evidence type="ECO:0000256" key="3">
    <source>
        <dbReference type="ARBA" id="ARBA00022737"/>
    </source>
</evidence>
<accession>A0A183T788</accession>
<keyword evidence="3" id="KW-0677">Repeat</keyword>
<dbReference type="EMBL" id="UYSU01037190">
    <property type="protein sequence ID" value="VDL98721.1"/>
    <property type="molecule type" value="Genomic_DNA"/>
</dbReference>
<evidence type="ECO:0000256" key="4">
    <source>
        <dbReference type="ARBA" id="ARBA00022771"/>
    </source>
</evidence>
<keyword evidence="6" id="KW-0539">Nucleus</keyword>
<dbReference type="SMART" id="SM00451">
    <property type="entry name" value="ZnF_U1"/>
    <property type="match status" value="3"/>
</dbReference>
<sequence>MAEESVACPFCGEAFQQLDDYWKHVQSADCGGKDFPQSKNIPSSGMLHKPPDAAFLSQPLAPSAFRSPDTTTSIGSIPLANSEKVGSCMVCGLTFYAQADLKAHLASEEHKARIPSASVRATKRTKAATCKACDVDFNNMADLKTHIISSEHKAMVESVSQSEGMPFAAKKQMADCKLCGLHFYDPTVFKEHIASPEHTARLEGASQQEKPVSISTRPLRCMCCDVTFASKSELQQHLATPEHKHHAELMRQSNVKLPCTSSASGKTAATNINSCTGYGNEVQPVVNPSSSLSLGTLPESEELTALVGKLCEEMRPFIRSEICRLLEPICAPQVNASSPPTTVPNHPVIISKDGGLYCTVCHCSVPGSGGGAEQHLLGKKHQSKL</sequence>
<evidence type="ECO:0000256" key="5">
    <source>
        <dbReference type="ARBA" id="ARBA00022833"/>
    </source>
</evidence>
<reference evidence="9 10" key="2">
    <citation type="submission" date="2018-11" db="EMBL/GenBank/DDBJ databases">
        <authorList>
            <consortium name="Pathogen Informatics"/>
        </authorList>
    </citation>
    <scope>NUCLEOTIDE SEQUENCE [LARGE SCALE GENOMIC DNA]</scope>
    <source>
        <strain evidence="9 10">NST_G2</strain>
    </source>
</reference>
<comment type="subcellular location">
    <subcellularLocation>
        <location evidence="1">Nucleus</location>
    </subcellularLocation>
</comment>
<evidence type="ECO:0000313" key="11">
    <source>
        <dbReference type="WBParaSite" id="SSLN_0001279701-mRNA-1"/>
    </source>
</evidence>
<organism evidence="11">
    <name type="scientific">Schistocephalus solidus</name>
    <name type="common">Tapeworm</name>
    <dbReference type="NCBI Taxonomy" id="70667"/>
    <lineage>
        <taxon>Eukaryota</taxon>
        <taxon>Metazoa</taxon>
        <taxon>Spiralia</taxon>
        <taxon>Lophotrochozoa</taxon>
        <taxon>Platyhelminthes</taxon>
        <taxon>Cestoda</taxon>
        <taxon>Eucestoda</taxon>
        <taxon>Diphyllobothriidea</taxon>
        <taxon>Diphyllobothriidae</taxon>
        <taxon>Schistocephalus</taxon>
    </lineage>
</organism>
<dbReference type="PANTHER" id="PTHR24406">
    <property type="entry name" value="TRANSCRIPTIONAL REPRESSOR CTCFL-RELATED"/>
    <property type="match status" value="1"/>
</dbReference>
<reference evidence="11" key="1">
    <citation type="submission" date="2016-06" db="UniProtKB">
        <authorList>
            <consortium name="WormBaseParasite"/>
        </authorList>
    </citation>
    <scope>IDENTIFICATION</scope>
</reference>
<evidence type="ECO:0000313" key="10">
    <source>
        <dbReference type="Proteomes" id="UP000275846"/>
    </source>
</evidence>
<dbReference type="GO" id="GO:0005634">
    <property type="term" value="C:nucleus"/>
    <property type="evidence" value="ECO:0007669"/>
    <property type="project" value="UniProtKB-SubCell"/>
</dbReference>
<dbReference type="PROSITE" id="PS00028">
    <property type="entry name" value="ZINC_FINGER_C2H2_1"/>
    <property type="match status" value="4"/>
</dbReference>
<dbReference type="InterPro" id="IPR036236">
    <property type="entry name" value="Znf_C2H2_sf"/>
</dbReference>
<feature type="domain" description="C2H2-type" evidence="8">
    <location>
        <begin position="86"/>
        <end position="115"/>
    </location>
</feature>
<evidence type="ECO:0000256" key="6">
    <source>
        <dbReference type="ARBA" id="ARBA00023242"/>
    </source>
</evidence>
<dbReference type="WBParaSite" id="SSLN_0001279701-mRNA-1">
    <property type="protein sequence ID" value="SSLN_0001279701-mRNA-1"/>
    <property type="gene ID" value="SSLN_0001279701"/>
</dbReference>
<evidence type="ECO:0000256" key="2">
    <source>
        <dbReference type="ARBA" id="ARBA00022723"/>
    </source>
</evidence>
<dbReference type="STRING" id="70667.A0A183T788"/>
<proteinExistence type="predicted"/>
<dbReference type="InterPro" id="IPR050888">
    <property type="entry name" value="ZnF_C2H2-type_TF"/>
</dbReference>
<gene>
    <name evidence="9" type="ORF">SSLN_LOCUS12336</name>
</gene>